<feature type="region of interest" description="Disordered" evidence="1">
    <location>
        <begin position="1"/>
        <end position="39"/>
    </location>
</feature>
<dbReference type="RefSeq" id="WP_357779361.1">
    <property type="nucleotide sequence ID" value="NZ_JBFAKC010000001.1"/>
</dbReference>
<accession>A0ABV3FLE6</accession>
<feature type="region of interest" description="Disordered" evidence="1">
    <location>
        <begin position="270"/>
        <end position="290"/>
    </location>
</feature>
<dbReference type="InterPro" id="IPR011990">
    <property type="entry name" value="TPR-like_helical_dom_sf"/>
</dbReference>
<dbReference type="Proteomes" id="UP001551695">
    <property type="component" value="Unassembled WGS sequence"/>
</dbReference>
<evidence type="ECO:0000256" key="1">
    <source>
        <dbReference type="SAM" id="MobiDB-lite"/>
    </source>
</evidence>
<name>A0ABV3FLE6_9NOCA</name>
<proteinExistence type="predicted"/>
<evidence type="ECO:0000313" key="3">
    <source>
        <dbReference type="Proteomes" id="UP001551695"/>
    </source>
</evidence>
<keyword evidence="3" id="KW-1185">Reference proteome</keyword>
<evidence type="ECO:0008006" key="4">
    <source>
        <dbReference type="Google" id="ProtNLM"/>
    </source>
</evidence>
<evidence type="ECO:0000313" key="2">
    <source>
        <dbReference type="EMBL" id="MEV0706241.1"/>
    </source>
</evidence>
<sequence>MAQTTAAGGDAAGDHTHGESVAEESAADGEGPGDAVGARGAGESCDALALADLAATHLLDDPGPAERHLRRALLIGDGTLPAEHLARLGSQLVMVVAGQSGRERELADVALRAAARWEGISAADASHLSFVAARAYHRAGRHAAAAAQFERSLAAGSAPYPDIEMALLRGQYGKSLKLLGRYRAAAGQFIEAARLVRDVPGRSELRAELAWSAASALDTCGEDDRAYTAYLHAAELWGELDRVGPRIRCLRAAAWLQHCAATAGTAGASATGASATGASATGASATDASAAGSSEAGLRAMYGILAELEELDPTPEVAVELTNTRRQLADMEAGRD</sequence>
<dbReference type="SUPFAM" id="SSF48452">
    <property type="entry name" value="TPR-like"/>
    <property type="match status" value="1"/>
</dbReference>
<reference evidence="2 3" key="1">
    <citation type="submission" date="2024-06" db="EMBL/GenBank/DDBJ databases">
        <title>The Natural Products Discovery Center: Release of the First 8490 Sequenced Strains for Exploring Actinobacteria Biosynthetic Diversity.</title>
        <authorList>
            <person name="Kalkreuter E."/>
            <person name="Kautsar S.A."/>
            <person name="Yang D."/>
            <person name="Bader C.D."/>
            <person name="Teijaro C.N."/>
            <person name="Fluegel L."/>
            <person name="Davis C.M."/>
            <person name="Simpson J.R."/>
            <person name="Lauterbach L."/>
            <person name="Steele A.D."/>
            <person name="Gui C."/>
            <person name="Meng S."/>
            <person name="Li G."/>
            <person name="Viehrig K."/>
            <person name="Ye F."/>
            <person name="Su P."/>
            <person name="Kiefer A.F."/>
            <person name="Nichols A."/>
            <person name="Cepeda A.J."/>
            <person name="Yan W."/>
            <person name="Fan B."/>
            <person name="Jiang Y."/>
            <person name="Adhikari A."/>
            <person name="Zheng C.-J."/>
            <person name="Schuster L."/>
            <person name="Cowan T.M."/>
            <person name="Smanski M.J."/>
            <person name="Chevrette M.G."/>
            <person name="De Carvalho L.P.S."/>
            <person name="Shen B."/>
        </authorList>
    </citation>
    <scope>NUCLEOTIDE SEQUENCE [LARGE SCALE GENOMIC DNA]</scope>
    <source>
        <strain evidence="2 3">NPDC050403</strain>
    </source>
</reference>
<organism evidence="2 3">
    <name type="scientific">Nocardia aurea</name>
    <dbReference type="NCBI Taxonomy" id="2144174"/>
    <lineage>
        <taxon>Bacteria</taxon>
        <taxon>Bacillati</taxon>
        <taxon>Actinomycetota</taxon>
        <taxon>Actinomycetes</taxon>
        <taxon>Mycobacteriales</taxon>
        <taxon>Nocardiaceae</taxon>
        <taxon>Nocardia</taxon>
    </lineage>
</organism>
<dbReference type="EMBL" id="JBFAKC010000001">
    <property type="protein sequence ID" value="MEV0706241.1"/>
    <property type="molecule type" value="Genomic_DNA"/>
</dbReference>
<comment type="caution">
    <text evidence="2">The sequence shown here is derived from an EMBL/GenBank/DDBJ whole genome shotgun (WGS) entry which is preliminary data.</text>
</comment>
<protein>
    <recommendedName>
        <fullName evidence="4">Tetratricopeptide repeat protein</fullName>
    </recommendedName>
</protein>
<gene>
    <name evidence="2" type="ORF">AB0I48_01620</name>
</gene>